<name>A0A1G7V166_9ACTN</name>
<evidence type="ECO:0000259" key="5">
    <source>
        <dbReference type="SMART" id="SM00836"/>
    </source>
</evidence>
<dbReference type="Proteomes" id="UP000198923">
    <property type="component" value="Unassembled WGS sequence"/>
</dbReference>
<keyword evidence="6" id="KW-0030">Aminoacyl-tRNA synthetase</keyword>
<dbReference type="GO" id="GO:0004814">
    <property type="term" value="F:arginine-tRNA ligase activity"/>
    <property type="evidence" value="ECO:0007669"/>
    <property type="project" value="InterPro"/>
</dbReference>
<dbReference type="InterPro" id="IPR008909">
    <property type="entry name" value="DALR_anticod-bd"/>
</dbReference>
<dbReference type="InterPro" id="IPR009080">
    <property type="entry name" value="tRNAsynth_Ia_anticodon-bd"/>
</dbReference>
<keyword evidence="1" id="KW-0436">Ligase</keyword>
<keyword evidence="7" id="KW-1185">Reference proteome</keyword>
<gene>
    <name evidence="6" type="ORF">SAMN05421505_10570</name>
</gene>
<dbReference type="RefSeq" id="WP_093169676.1">
    <property type="nucleotide sequence ID" value="NZ_FNCN01000005.1"/>
</dbReference>
<dbReference type="STRING" id="504805.SAMN05421505_10570"/>
<dbReference type="GO" id="GO:0006420">
    <property type="term" value="P:arginyl-tRNA aminoacylation"/>
    <property type="evidence" value="ECO:0007669"/>
    <property type="project" value="InterPro"/>
</dbReference>
<dbReference type="AlphaFoldDB" id="A0A1G7V166"/>
<evidence type="ECO:0000256" key="2">
    <source>
        <dbReference type="ARBA" id="ARBA00022741"/>
    </source>
</evidence>
<evidence type="ECO:0000256" key="3">
    <source>
        <dbReference type="ARBA" id="ARBA00022840"/>
    </source>
</evidence>
<proteinExistence type="predicted"/>
<evidence type="ECO:0000256" key="1">
    <source>
        <dbReference type="ARBA" id="ARBA00022598"/>
    </source>
</evidence>
<feature type="region of interest" description="Disordered" evidence="4">
    <location>
        <begin position="82"/>
        <end position="103"/>
    </location>
</feature>
<reference evidence="6 7" key="1">
    <citation type="submission" date="2016-10" db="EMBL/GenBank/DDBJ databases">
        <authorList>
            <person name="de Groot N.N."/>
        </authorList>
    </citation>
    <scope>NUCLEOTIDE SEQUENCE [LARGE SCALE GENOMIC DNA]</scope>
    <source>
        <strain evidence="6 7">CPCC 201354</strain>
    </source>
</reference>
<evidence type="ECO:0000256" key="4">
    <source>
        <dbReference type="SAM" id="MobiDB-lite"/>
    </source>
</evidence>
<dbReference type="Gene3D" id="1.10.730.10">
    <property type="entry name" value="Isoleucyl-tRNA Synthetase, Domain 1"/>
    <property type="match status" value="1"/>
</dbReference>
<protein>
    <submittedName>
        <fullName evidence="6">Arginyl-tRNA synthetase</fullName>
    </submittedName>
</protein>
<organism evidence="6 7">
    <name type="scientific">Sinosporangium album</name>
    <dbReference type="NCBI Taxonomy" id="504805"/>
    <lineage>
        <taxon>Bacteria</taxon>
        <taxon>Bacillati</taxon>
        <taxon>Actinomycetota</taxon>
        <taxon>Actinomycetes</taxon>
        <taxon>Streptosporangiales</taxon>
        <taxon>Streptosporangiaceae</taxon>
        <taxon>Sinosporangium</taxon>
    </lineage>
</organism>
<keyword evidence="3" id="KW-0067">ATP-binding</keyword>
<dbReference type="GO" id="GO:0005524">
    <property type="term" value="F:ATP binding"/>
    <property type="evidence" value="ECO:0007669"/>
    <property type="project" value="UniProtKB-KW"/>
</dbReference>
<sequence length="237" mass="25505">MIARRLGEVLGGPPEPRGTWEGEAVYVSAAALRSGRAAREAADRLAEKVRGLPGVGEVRVRGAGFLEIVVAVPGELAREIVGDAPADDTATDDTRAGGTEGTVGRVWPDFPRTWDNPGFVVRYAYWRACAVRRWGAELGVRREPFEPEALDGGWDRAVLRVLAEAPGRRVSRDPGWAAYVERLALAYHDAHERAPAVPVGDEGAAAVHTARLWLAEAVRLTVAEGMRALGECPPGRM</sequence>
<evidence type="ECO:0000313" key="6">
    <source>
        <dbReference type="EMBL" id="SDG53533.1"/>
    </source>
</evidence>
<keyword evidence="2" id="KW-0547">Nucleotide-binding</keyword>
<feature type="domain" description="DALR anticodon binding" evidence="5">
    <location>
        <begin position="121"/>
        <end position="237"/>
    </location>
</feature>
<accession>A0A1G7V166</accession>
<dbReference type="SUPFAM" id="SSF47323">
    <property type="entry name" value="Anticodon-binding domain of a subclass of class I aminoacyl-tRNA synthetases"/>
    <property type="match status" value="1"/>
</dbReference>
<dbReference type="EMBL" id="FNCN01000005">
    <property type="protein sequence ID" value="SDG53533.1"/>
    <property type="molecule type" value="Genomic_DNA"/>
</dbReference>
<dbReference type="SMART" id="SM00836">
    <property type="entry name" value="DALR_1"/>
    <property type="match status" value="1"/>
</dbReference>
<evidence type="ECO:0000313" key="7">
    <source>
        <dbReference type="Proteomes" id="UP000198923"/>
    </source>
</evidence>
<dbReference type="OrthoDB" id="9803211at2"/>